<evidence type="ECO:0000313" key="3">
    <source>
        <dbReference type="Proteomes" id="UP000178099"/>
    </source>
</evidence>
<accession>A0A1G2D8U3</accession>
<sequence>MTRKIFLWAVSAFLALSMFTPIGGARAEIMVPSPAVSPTPVAEVEGLRKSCDNAPAPDRSFFFDETASFSWTSMYHDGFSDRLSGFEAKEGYWNITIPALPALVTGPLSLFGVCDFVSRNFSILFSMAQQVKMSRADGWSVKMSGIVWLPRLEYRYCSEKSERGAFMCGAVRHTHASGGSGDLVNETALEFKQYIDLHRIKVDLREVNVVSLRYMWSMPFFHDRMLVQGDLAKNMFQIPFDAFLNYEKGFGFFDPGAQTSYEYPWAFTGKAAWHASSLLDLSLTVASELSEHKSPFMFEQAVDMYIHQDHALAFRLYHRWYGGMPDNSLNITQWGVWSNASATGFALVAHVPF</sequence>
<gene>
    <name evidence="2" type="ORF">A3D67_04015</name>
</gene>
<feature type="chain" id="PRO_5009582483" evidence="1">
    <location>
        <begin position="28"/>
        <end position="353"/>
    </location>
</feature>
<evidence type="ECO:0000313" key="2">
    <source>
        <dbReference type="EMBL" id="OGZ10054.1"/>
    </source>
</evidence>
<comment type="caution">
    <text evidence="2">The sequence shown here is derived from an EMBL/GenBank/DDBJ whole genome shotgun (WGS) entry which is preliminary data.</text>
</comment>
<feature type="signal peptide" evidence="1">
    <location>
        <begin position="1"/>
        <end position="27"/>
    </location>
</feature>
<reference evidence="2 3" key="1">
    <citation type="journal article" date="2016" name="Nat. Commun.">
        <title>Thousands of microbial genomes shed light on interconnected biogeochemical processes in an aquifer system.</title>
        <authorList>
            <person name="Anantharaman K."/>
            <person name="Brown C.T."/>
            <person name="Hug L.A."/>
            <person name="Sharon I."/>
            <person name="Castelle C.J."/>
            <person name="Probst A.J."/>
            <person name="Thomas B.C."/>
            <person name="Singh A."/>
            <person name="Wilkins M.J."/>
            <person name="Karaoz U."/>
            <person name="Brodie E.L."/>
            <person name="Williams K.H."/>
            <person name="Hubbard S.S."/>
            <person name="Banfield J.F."/>
        </authorList>
    </citation>
    <scope>NUCLEOTIDE SEQUENCE [LARGE SCALE GENOMIC DNA]</scope>
</reference>
<evidence type="ECO:0000256" key="1">
    <source>
        <dbReference type="SAM" id="SignalP"/>
    </source>
</evidence>
<dbReference type="Proteomes" id="UP000178099">
    <property type="component" value="Unassembled WGS sequence"/>
</dbReference>
<organism evidence="2 3">
    <name type="scientific">Candidatus Lloydbacteria bacterium RIFCSPHIGHO2_02_FULL_51_22</name>
    <dbReference type="NCBI Taxonomy" id="1798663"/>
    <lineage>
        <taxon>Bacteria</taxon>
        <taxon>Candidatus Lloydiibacteriota</taxon>
    </lineage>
</organism>
<keyword evidence="1" id="KW-0732">Signal</keyword>
<proteinExistence type="predicted"/>
<protein>
    <submittedName>
        <fullName evidence="2">Uncharacterized protein</fullName>
    </submittedName>
</protein>
<dbReference type="AlphaFoldDB" id="A0A1G2D8U3"/>
<dbReference type="EMBL" id="MHLN01000044">
    <property type="protein sequence ID" value="OGZ10054.1"/>
    <property type="molecule type" value="Genomic_DNA"/>
</dbReference>
<name>A0A1G2D8U3_9BACT</name>